<comment type="caution">
    <text evidence="2">The sequence shown here is derived from an EMBL/GenBank/DDBJ whole genome shotgun (WGS) entry which is preliminary data.</text>
</comment>
<organism evidence="2 3">
    <name type="scientific">Actinocorallia libanotica</name>
    <dbReference type="NCBI Taxonomy" id="46162"/>
    <lineage>
        <taxon>Bacteria</taxon>
        <taxon>Bacillati</taxon>
        <taxon>Actinomycetota</taxon>
        <taxon>Actinomycetes</taxon>
        <taxon>Streptosporangiales</taxon>
        <taxon>Thermomonosporaceae</taxon>
        <taxon>Actinocorallia</taxon>
    </lineage>
</organism>
<feature type="domain" description="DUF6036" evidence="1">
    <location>
        <begin position="8"/>
        <end position="153"/>
    </location>
</feature>
<dbReference type="Pfam" id="PF19502">
    <property type="entry name" value="DUF6036"/>
    <property type="match status" value="1"/>
</dbReference>
<dbReference type="Proteomes" id="UP001500665">
    <property type="component" value="Unassembled WGS sequence"/>
</dbReference>
<evidence type="ECO:0000313" key="2">
    <source>
        <dbReference type="EMBL" id="GAA0968300.1"/>
    </source>
</evidence>
<dbReference type="InterPro" id="IPR045792">
    <property type="entry name" value="DUF6036"/>
</dbReference>
<keyword evidence="3" id="KW-1185">Reference proteome</keyword>
<dbReference type="EMBL" id="BAAAHH010000055">
    <property type="protein sequence ID" value="GAA0968300.1"/>
    <property type="molecule type" value="Genomic_DNA"/>
</dbReference>
<reference evidence="3" key="1">
    <citation type="journal article" date="2019" name="Int. J. Syst. Evol. Microbiol.">
        <title>The Global Catalogue of Microorganisms (GCM) 10K type strain sequencing project: providing services to taxonomists for standard genome sequencing and annotation.</title>
        <authorList>
            <consortium name="The Broad Institute Genomics Platform"/>
            <consortium name="The Broad Institute Genome Sequencing Center for Infectious Disease"/>
            <person name="Wu L."/>
            <person name="Ma J."/>
        </authorList>
    </citation>
    <scope>NUCLEOTIDE SEQUENCE [LARGE SCALE GENOMIC DNA]</scope>
    <source>
        <strain evidence="3">JCM 10696</strain>
    </source>
</reference>
<accession>A0ABP4CJ78</accession>
<protein>
    <recommendedName>
        <fullName evidence="1">DUF6036 domain-containing protein</fullName>
    </recommendedName>
</protein>
<gene>
    <name evidence="2" type="ORF">GCM10009550_73460</name>
</gene>
<proteinExistence type="predicted"/>
<name>A0ABP4CJ78_9ACTN</name>
<sequence length="190" mass="20659">MKRRELDELLTLIGSRLGGEILVIGSQAILAAVPEARLPAEATASIEVDVTFLDGDEEKSDIVDGALGEYSRYHEEHDVYAQGVGLETAKLPAGWRDRLVRFEGLPDDVLAFAPDPHDLAVAKAVAGREKDTVYVLSLIKSGILDVALLLERLQQMPAEVPSEMIDMVSGYLVDLRSATNEPTERSPYGS</sequence>
<evidence type="ECO:0000313" key="3">
    <source>
        <dbReference type="Proteomes" id="UP001500665"/>
    </source>
</evidence>
<evidence type="ECO:0000259" key="1">
    <source>
        <dbReference type="Pfam" id="PF19502"/>
    </source>
</evidence>
<dbReference type="RefSeq" id="WP_344247003.1">
    <property type="nucleotide sequence ID" value="NZ_BAAAHH010000055.1"/>
</dbReference>